<comment type="caution">
    <text evidence="2">The sequence shown here is derived from an EMBL/GenBank/DDBJ whole genome shotgun (WGS) entry which is preliminary data.</text>
</comment>
<dbReference type="GeneID" id="98174623"/>
<keyword evidence="1" id="KW-0732">Signal</keyword>
<keyword evidence="3" id="KW-1185">Reference proteome</keyword>
<sequence>MHALTCLVLGALLPLGPAAAQDFDRNHPNPLGNLRPENVTGLPYWLYAWVGSYYNGTTRFRFSPQESIRERESVCDMFANRTLTFSFPSLVAVTKPDGTNEDEDNPVMFLLRSWLPGLNLHPPDNTAASTTQMDDLQWELRPIKPTRYYFPESGKPEWELKLEEPLNMSSCNVAGDTWWGAGFLDANATAGIPVSDPSFRLQFDDKSASFQFTGLFRMNTDPGNDVLDNGDPEQDVLVGTVEVDFLGNIDVARSDILEPAAGSLYVDSGHWMAQWDGHH</sequence>
<organism evidence="2 3">
    <name type="scientific">Madurella fahalii</name>
    <dbReference type="NCBI Taxonomy" id="1157608"/>
    <lineage>
        <taxon>Eukaryota</taxon>
        <taxon>Fungi</taxon>
        <taxon>Dikarya</taxon>
        <taxon>Ascomycota</taxon>
        <taxon>Pezizomycotina</taxon>
        <taxon>Sordariomycetes</taxon>
        <taxon>Sordariomycetidae</taxon>
        <taxon>Sordariales</taxon>
        <taxon>Sordariales incertae sedis</taxon>
        <taxon>Madurella</taxon>
    </lineage>
</organism>
<dbReference type="EMBL" id="BAAFSV010000002">
    <property type="protein sequence ID" value="GAB1313670.1"/>
    <property type="molecule type" value="Genomic_DNA"/>
</dbReference>
<evidence type="ECO:0000256" key="1">
    <source>
        <dbReference type="SAM" id="SignalP"/>
    </source>
</evidence>
<dbReference type="RefSeq" id="XP_070915401.1">
    <property type="nucleotide sequence ID" value="XM_071059300.1"/>
</dbReference>
<protein>
    <submittedName>
        <fullName evidence="2">Uncharacterized protein</fullName>
    </submittedName>
</protein>
<feature type="chain" id="PRO_5047517250" evidence="1">
    <location>
        <begin position="21"/>
        <end position="279"/>
    </location>
</feature>
<evidence type="ECO:0000313" key="3">
    <source>
        <dbReference type="Proteomes" id="UP001628179"/>
    </source>
</evidence>
<feature type="signal peptide" evidence="1">
    <location>
        <begin position="1"/>
        <end position="20"/>
    </location>
</feature>
<dbReference type="Proteomes" id="UP001628179">
    <property type="component" value="Unassembled WGS sequence"/>
</dbReference>
<name>A0ABQ0G7E7_9PEZI</name>
<proteinExistence type="predicted"/>
<reference evidence="2 3" key="1">
    <citation type="submission" date="2024-09" db="EMBL/GenBank/DDBJ databases">
        <title>Itraconazole resistance in Madurella fahalii resulting from another homologue of gene encoding cytochrome P450 14-alpha sterol demethylase (CYP51).</title>
        <authorList>
            <person name="Yoshioka I."/>
            <person name="Fahal A.H."/>
            <person name="Kaneko S."/>
            <person name="Yaguchi T."/>
        </authorList>
    </citation>
    <scope>NUCLEOTIDE SEQUENCE [LARGE SCALE GENOMIC DNA]</scope>
    <source>
        <strain evidence="2 3">IFM 68171</strain>
    </source>
</reference>
<evidence type="ECO:0000313" key="2">
    <source>
        <dbReference type="EMBL" id="GAB1313670.1"/>
    </source>
</evidence>
<accession>A0ABQ0G7E7</accession>
<gene>
    <name evidence="2" type="ORF">MFIFM68171_03880</name>
</gene>